<dbReference type="Gene3D" id="3.20.20.70">
    <property type="entry name" value="Aldolase class I"/>
    <property type="match status" value="1"/>
</dbReference>
<sequence length="267" mass="28091">MGRIAKTFARLKAAGEVGLIPFITAGDPDLRTTEELLFALVDAGADIIELGVPFSDPMADGPTIQLASERALAGGTTLQGILDMVARVRLRSQVPVVLMGYFNPVFRYGGERFARDAARAGVDAVLLVDLPAEQRDEIHPHLRAAGVDFIQLVAPTTPPERMKELAALGEGFLYFVSMTGVTGASQVDTHAIAPLVEDLRALSPVPVAVGFGINTPAAAAAIGRHADAVVVGSALVKIIAEHSVSPDLLERVCAFVRSLKQALPARG</sequence>
<dbReference type="PANTHER" id="PTHR43406">
    <property type="entry name" value="TRYPTOPHAN SYNTHASE, ALPHA CHAIN"/>
    <property type="match status" value="1"/>
</dbReference>
<evidence type="ECO:0000256" key="9">
    <source>
        <dbReference type="RuleBase" id="RU003662"/>
    </source>
</evidence>
<feature type="active site" description="Proton acceptor" evidence="8">
    <location>
        <position position="60"/>
    </location>
</feature>
<gene>
    <name evidence="8 10" type="primary">trpA</name>
    <name evidence="10" type="ORF">L9S41_15125</name>
</gene>
<evidence type="ECO:0000256" key="4">
    <source>
        <dbReference type="ARBA" id="ARBA00022822"/>
    </source>
</evidence>
<keyword evidence="11" id="KW-1185">Reference proteome</keyword>
<keyword evidence="5 8" id="KW-0057">Aromatic amino acid biosynthesis</keyword>
<organism evidence="10 11">
    <name type="scientific">Geoalkalibacter halelectricus</name>
    <dbReference type="NCBI Taxonomy" id="2847045"/>
    <lineage>
        <taxon>Bacteria</taxon>
        <taxon>Pseudomonadati</taxon>
        <taxon>Thermodesulfobacteriota</taxon>
        <taxon>Desulfuromonadia</taxon>
        <taxon>Desulfuromonadales</taxon>
        <taxon>Geoalkalibacteraceae</taxon>
        <taxon>Geoalkalibacter</taxon>
    </lineage>
</organism>
<keyword evidence="4 8" id="KW-0822">Tryptophan biosynthesis</keyword>
<comment type="pathway">
    <text evidence="1 8">Amino-acid biosynthesis; L-tryptophan biosynthesis; L-tryptophan from chorismate: step 5/5.</text>
</comment>
<dbReference type="PANTHER" id="PTHR43406:SF1">
    <property type="entry name" value="TRYPTOPHAN SYNTHASE ALPHA CHAIN, CHLOROPLASTIC"/>
    <property type="match status" value="1"/>
</dbReference>
<dbReference type="InterPro" id="IPR013785">
    <property type="entry name" value="Aldolase_TIM"/>
</dbReference>
<keyword evidence="3 8" id="KW-0028">Amino-acid biosynthesis</keyword>
<reference evidence="10" key="1">
    <citation type="journal article" date="2022" name="Environ. Microbiol.">
        <title>Geoalkalibacter halelectricus SAP #1 sp. nov. possessing extracellular electron transfer and mineral#reducing capabilities from a haloalkaline environment.</title>
        <authorList>
            <person name="Yadav S."/>
            <person name="Singh R."/>
            <person name="Sundharam S.S."/>
            <person name="Chaudhary S."/>
            <person name="Krishnamurthi S."/>
            <person name="Patil S.A."/>
        </authorList>
    </citation>
    <scope>NUCLEOTIDE SEQUENCE</scope>
    <source>
        <strain evidence="10">SAP-1</strain>
    </source>
</reference>
<dbReference type="CDD" id="cd04724">
    <property type="entry name" value="Tryptophan_synthase_alpha"/>
    <property type="match status" value="1"/>
</dbReference>
<evidence type="ECO:0000256" key="3">
    <source>
        <dbReference type="ARBA" id="ARBA00022605"/>
    </source>
</evidence>
<evidence type="ECO:0000256" key="8">
    <source>
        <dbReference type="HAMAP-Rule" id="MF_00131"/>
    </source>
</evidence>
<dbReference type="InterPro" id="IPR011060">
    <property type="entry name" value="RibuloseP-bd_barrel"/>
</dbReference>
<feature type="active site" description="Proton acceptor" evidence="8">
    <location>
        <position position="49"/>
    </location>
</feature>
<dbReference type="NCBIfam" id="TIGR00262">
    <property type="entry name" value="trpA"/>
    <property type="match status" value="1"/>
</dbReference>
<dbReference type="Pfam" id="PF00290">
    <property type="entry name" value="Trp_syntA"/>
    <property type="match status" value="1"/>
</dbReference>
<evidence type="ECO:0000313" key="10">
    <source>
        <dbReference type="EMBL" id="UWZ78999.1"/>
    </source>
</evidence>
<proteinExistence type="inferred from homology"/>
<comment type="function">
    <text evidence="8">The alpha subunit is responsible for the aldol cleavage of indoleglycerol phosphate to indole and glyceraldehyde 3-phosphate.</text>
</comment>
<comment type="catalytic activity">
    <reaction evidence="7 8">
        <text>(1S,2R)-1-C-(indol-3-yl)glycerol 3-phosphate + L-serine = D-glyceraldehyde 3-phosphate + L-tryptophan + H2O</text>
        <dbReference type="Rhea" id="RHEA:10532"/>
        <dbReference type="ChEBI" id="CHEBI:15377"/>
        <dbReference type="ChEBI" id="CHEBI:33384"/>
        <dbReference type="ChEBI" id="CHEBI:57912"/>
        <dbReference type="ChEBI" id="CHEBI:58866"/>
        <dbReference type="ChEBI" id="CHEBI:59776"/>
        <dbReference type="EC" id="4.2.1.20"/>
    </reaction>
</comment>
<dbReference type="Proteomes" id="UP001060414">
    <property type="component" value="Chromosome"/>
</dbReference>
<evidence type="ECO:0000256" key="1">
    <source>
        <dbReference type="ARBA" id="ARBA00004733"/>
    </source>
</evidence>
<name>A0ABY5ZJD2_9BACT</name>
<evidence type="ECO:0000256" key="6">
    <source>
        <dbReference type="ARBA" id="ARBA00023239"/>
    </source>
</evidence>
<dbReference type="GO" id="GO:0004834">
    <property type="term" value="F:tryptophan synthase activity"/>
    <property type="evidence" value="ECO:0007669"/>
    <property type="project" value="UniProtKB-EC"/>
</dbReference>
<dbReference type="SUPFAM" id="SSF51366">
    <property type="entry name" value="Ribulose-phoshate binding barrel"/>
    <property type="match status" value="1"/>
</dbReference>
<dbReference type="HAMAP" id="MF_00131">
    <property type="entry name" value="Trp_synth_alpha"/>
    <property type="match status" value="1"/>
</dbReference>
<keyword evidence="6 8" id="KW-0456">Lyase</keyword>
<evidence type="ECO:0000313" key="11">
    <source>
        <dbReference type="Proteomes" id="UP001060414"/>
    </source>
</evidence>
<dbReference type="PROSITE" id="PS00167">
    <property type="entry name" value="TRP_SYNTHASE_ALPHA"/>
    <property type="match status" value="1"/>
</dbReference>
<evidence type="ECO:0000256" key="2">
    <source>
        <dbReference type="ARBA" id="ARBA00011270"/>
    </source>
</evidence>
<dbReference type="InterPro" id="IPR002028">
    <property type="entry name" value="Trp_synthase_suA"/>
</dbReference>
<comment type="subunit">
    <text evidence="2 8">Tetramer of two alpha and two beta chains.</text>
</comment>
<evidence type="ECO:0000256" key="7">
    <source>
        <dbReference type="ARBA" id="ARBA00049047"/>
    </source>
</evidence>
<comment type="similarity">
    <text evidence="8 9">Belongs to the TrpA family.</text>
</comment>
<dbReference type="EC" id="4.2.1.20" evidence="8"/>
<dbReference type="RefSeq" id="WP_260747354.1">
    <property type="nucleotide sequence ID" value="NZ_CP092109.1"/>
</dbReference>
<dbReference type="InterPro" id="IPR018204">
    <property type="entry name" value="Trp_synthase_alpha_AS"/>
</dbReference>
<evidence type="ECO:0000256" key="5">
    <source>
        <dbReference type="ARBA" id="ARBA00023141"/>
    </source>
</evidence>
<protein>
    <recommendedName>
        <fullName evidence="8">Tryptophan synthase alpha chain</fullName>
        <ecNumber evidence="8">4.2.1.20</ecNumber>
    </recommendedName>
</protein>
<dbReference type="EMBL" id="CP092109">
    <property type="protein sequence ID" value="UWZ78999.1"/>
    <property type="molecule type" value="Genomic_DNA"/>
</dbReference>
<accession>A0ABY5ZJD2</accession>